<name>A0ABS9U8E4_9BACL</name>
<keyword evidence="1" id="KW-0472">Membrane</keyword>
<evidence type="ECO:0000313" key="3">
    <source>
        <dbReference type="Proteomes" id="UP001316087"/>
    </source>
</evidence>
<accession>A0ABS9U8E4</accession>
<organism evidence="2 3">
    <name type="scientific">Solibacillus palustris</name>
    <dbReference type="NCBI Taxonomy" id="2908203"/>
    <lineage>
        <taxon>Bacteria</taxon>
        <taxon>Bacillati</taxon>
        <taxon>Bacillota</taxon>
        <taxon>Bacilli</taxon>
        <taxon>Bacillales</taxon>
        <taxon>Caryophanaceae</taxon>
        <taxon>Solibacillus</taxon>
    </lineage>
</organism>
<feature type="transmembrane region" description="Helical" evidence="1">
    <location>
        <begin position="290"/>
        <end position="317"/>
    </location>
</feature>
<feature type="transmembrane region" description="Helical" evidence="1">
    <location>
        <begin position="6"/>
        <end position="26"/>
    </location>
</feature>
<evidence type="ECO:0008006" key="4">
    <source>
        <dbReference type="Google" id="ProtNLM"/>
    </source>
</evidence>
<dbReference type="EMBL" id="JAKZFC010000001">
    <property type="protein sequence ID" value="MCH7320607.1"/>
    <property type="molecule type" value="Genomic_DNA"/>
</dbReference>
<comment type="caution">
    <text evidence="2">The sequence shown here is derived from an EMBL/GenBank/DDBJ whole genome shotgun (WGS) entry which is preliminary data.</text>
</comment>
<feature type="transmembrane region" description="Helical" evidence="1">
    <location>
        <begin position="85"/>
        <end position="106"/>
    </location>
</feature>
<feature type="transmembrane region" description="Helical" evidence="1">
    <location>
        <begin position="115"/>
        <end position="132"/>
    </location>
</feature>
<evidence type="ECO:0000313" key="2">
    <source>
        <dbReference type="EMBL" id="MCH7320607.1"/>
    </source>
</evidence>
<gene>
    <name evidence="2" type="ORF">LZ480_01800</name>
</gene>
<proteinExistence type="predicted"/>
<feature type="transmembrane region" description="Helical" evidence="1">
    <location>
        <begin position="357"/>
        <end position="376"/>
    </location>
</feature>
<keyword evidence="1" id="KW-1133">Transmembrane helix</keyword>
<dbReference type="Proteomes" id="UP001316087">
    <property type="component" value="Unassembled WGS sequence"/>
</dbReference>
<evidence type="ECO:0000256" key="1">
    <source>
        <dbReference type="SAM" id="Phobius"/>
    </source>
</evidence>
<sequence length="385" mass="44380">MKIQIFIYIVVYSLIYFLLSTSLYFISVNSGYNGLSLPLFGGGDDGQFYYEQAMHFANGEPYIYTSMHVWVLGIILAVFNTESVMILRLFNLISNLLILIFSLLILKKISKEQTFHLAATLLVLLLTLYPSLLLNSTLSIYRDSWIYAFFLWATYLFINLFISKGKWPRVIYFVLLVFVLIMLGGYRKYALLSFVIGSIVYLFIKLISKKKVSFFKIGGLLFIGISVFYLLFRNFKFPVVGLSFSDVLQYRQSSLEIGGSQMGISLDHSNILLFYANYLYSVLSNFIGPFPWQITGGSTLLLMVTEGILFFFISIYLVKKIKVFSKIELFLFIQAVVWFLLISISNDNFGTGSRLRIVGWLPLLIIFVKYYSEGIYRRKLNSKRV</sequence>
<dbReference type="RefSeq" id="WP_241367621.1">
    <property type="nucleotide sequence ID" value="NZ_JAKZFC010000001.1"/>
</dbReference>
<reference evidence="2 3" key="1">
    <citation type="submission" date="2022-03" db="EMBL/GenBank/DDBJ databases">
        <authorList>
            <person name="Jo J.-H."/>
            <person name="Im W.-T."/>
        </authorList>
    </citation>
    <scope>NUCLEOTIDE SEQUENCE [LARGE SCALE GENOMIC DNA]</scope>
    <source>
        <strain evidence="2 3">MA9</strain>
    </source>
</reference>
<keyword evidence="3" id="KW-1185">Reference proteome</keyword>
<protein>
    <recommendedName>
        <fullName evidence="4">Glycosyltransferase RgtA/B/C/D-like domain-containing protein</fullName>
    </recommendedName>
</protein>
<feature type="transmembrane region" description="Helical" evidence="1">
    <location>
        <begin position="144"/>
        <end position="162"/>
    </location>
</feature>
<feature type="transmembrane region" description="Helical" evidence="1">
    <location>
        <begin position="191"/>
        <end position="207"/>
    </location>
</feature>
<keyword evidence="1" id="KW-0812">Transmembrane</keyword>
<feature type="transmembrane region" description="Helical" evidence="1">
    <location>
        <begin position="214"/>
        <end position="232"/>
    </location>
</feature>
<feature type="transmembrane region" description="Helical" evidence="1">
    <location>
        <begin position="169"/>
        <end position="185"/>
    </location>
</feature>
<feature type="transmembrane region" description="Helical" evidence="1">
    <location>
        <begin position="329"/>
        <end position="345"/>
    </location>
</feature>